<evidence type="ECO:0000313" key="2">
    <source>
        <dbReference type="EMBL" id="RTY38868.1"/>
    </source>
</evidence>
<reference evidence="2 3" key="1">
    <citation type="submission" date="2018-12" db="EMBL/GenBank/DDBJ databases">
        <authorList>
            <person name="Lunina O.N."/>
            <person name="Grouzdev D.S."/>
            <person name="Gorlenko V.M."/>
            <person name="Savvichev A.S."/>
        </authorList>
    </citation>
    <scope>NUCLEOTIDE SEQUENCE [LARGE SCALE GENOMIC DNA]</scope>
    <source>
        <strain evidence="2 3">BrKhr-17</strain>
    </source>
</reference>
<name>A0A3S0NAR0_CHLPH</name>
<accession>A0A3S0NAR0</accession>
<feature type="transmembrane region" description="Helical" evidence="1">
    <location>
        <begin position="20"/>
        <end position="45"/>
    </location>
</feature>
<dbReference type="RefSeq" id="WP_126383902.1">
    <property type="nucleotide sequence ID" value="NZ_CP041698.1"/>
</dbReference>
<dbReference type="AlphaFoldDB" id="A0A3S0NAR0"/>
<keyword evidence="1" id="KW-1133">Transmembrane helix</keyword>
<sequence>MVWRPPHTAFLKKWLKAFLVSPGVLFTAGYLLCYLAATLSLSMGFKTALTRSFEKKTDSALILSVESLHADPSLNSITLSTVQITPAGTDRANGTGSLSIASLKVPCPDLLLFPLNKATLESSAESLSGTILEQWARYQ</sequence>
<dbReference type="EMBL" id="RXYK01000004">
    <property type="protein sequence ID" value="RTY38868.1"/>
    <property type="molecule type" value="Genomic_DNA"/>
</dbReference>
<organism evidence="2 3">
    <name type="scientific">Chlorobium phaeovibrioides</name>
    <dbReference type="NCBI Taxonomy" id="1094"/>
    <lineage>
        <taxon>Bacteria</taxon>
        <taxon>Pseudomonadati</taxon>
        <taxon>Chlorobiota</taxon>
        <taxon>Chlorobiia</taxon>
        <taxon>Chlorobiales</taxon>
        <taxon>Chlorobiaceae</taxon>
        <taxon>Chlorobium/Pelodictyon group</taxon>
        <taxon>Chlorobium</taxon>
    </lineage>
</organism>
<evidence type="ECO:0000313" key="3">
    <source>
        <dbReference type="Proteomes" id="UP000279908"/>
    </source>
</evidence>
<keyword evidence="1" id="KW-0472">Membrane</keyword>
<gene>
    <name evidence="2" type="ORF">EKD02_04125</name>
</gene>
<dbReference type="Proteomes" id="UP000279908">
    <property type="component" value="Unassembled WGS sequence"/>
</dbReference>
<protein>
    <submittedName>
        <fullName evidence="2">Uncharacterized protein</fullName>
    </submittedName>
</protein>
<comment type="caution">
    <text evidence="2">The sequence shown here is derived from an EMBL/GenBank/DDBJ whole genome shotgun (WGS) entry which is preliminary data.</text>
</comment>
<keyword evidence="1" id="KW-0812">Transmembrane</keyword>
<evidence type="ECO:0000256" key="1">
    <source>
        <dbReference type="SAM" id="Phobius"/>
    </source>
</evidence>
<proteinExistence type="predicted"/>